<evidence type="ECO:0000256" key="2">
    <source>
        <dbReference type="ARBA" id="ARBA00022801"/>
    </source>
</evidence>
<dbReference type="InterPro" id="IPR023512">
    <property type="entry name" value="Deaminase_MtaD/DadD"/>
</dbReference>
<keyword evidence="1 4" id="KW-0479">Metal-binding</keyword>
<evidence type="ECO:0000313" key="7">
    <source>
        <dbReference type="Proteomes" id="UP000628736"/>
    </source>
</evidence>
<organism evidence="6 7">
    <name type="scientific">Flintibacter hominis</name>
    <dbReference type="NCBI Taxonomy" id="2763048"/>
    <lineage>
        <taxon>Bacteria</taxon>
        <taxon>Bacillati</taxon>
        <taxon>Bacillota</taxon>
        <taxon>Clostridia</taxon>
        <taxon>Eubacteriales</taxon>
        <taxon>Flintibacter</taxon>
    </lineage>
</organism>
<comment type="function">
    <text evidence="4">Catalyzes the deamination of 5-methylthioadenosine and S-adenosyl-L-homocysteine into 5-methylthioinosine and S-inosyl-L-homocysteine, respectively. Is also able to deaminate adenosine.</text>
</comment>
<comment type="caution">
    <text evidence="4">Lacks conserved residue(s) required for the propagation of feature annotation.</text>
</comment>
<gene>
    <name evidence="4" type="primary">mtaD</name>
    <name evidence="6" type="ORF">H8S11_09320</name>
</gene>
<keyword evidence="3 4" id="KW-0862">Zinc</keyword>
<dbReference type="Pfam" id="PF01979">
    <property type="entry name" value="Amidohydro_1"/>
    <property type="match status" value="1"/>
</dbReference>
<sequence length="434" mass="46568">MSLLLEHVTAVTMDSAQPVLKDAFVAVEGTKISSVGTARPQGEFDRVIDGTGKVLMPGLVNAHTHVAMALLRGYGGGHDLYHWLNDYIFPAEDKLDARCVAAGTALGLAEMIASGTTCIADMYMYTDAIAKTVLEAGISANLSCGGVYFGAPEDFSPDKCGDCQNQLRLVEEWHGAGEGQILVDASIHAEYTSCPSLWEWTADFARRHGLGMQVHISETQSEHENCWKKYGKTPVALLDQYGVWERGGIAAHCVWVSDQDMDIMAQKHITAVHNPVSNLKLASGVARVPQMLKAGVNVALGTDGVASNNSHDLFEEIKLAALIHKGVGLDPEAVTAQQALEMATVNGARALGLDTGVIAPGKTADLILVDFSAPNLFPCHDAVENLAFSARGSNVVMNMARGKVIYEKGEFFTLDLEKIRAEVEGYALPRIFGI</sequence>
<protein>
    <recommendedName>
        <fullName evidence="4">5-methylthioadenosine/S-adenosylhomocysteine deaminase</fullName>
        <shortName evidence="4">MTA/SAH deaminase</shortName>
        <ecNumber evidence="4">3.5.4.28</ecNumber>
        <ecNumber evidence="4">3.5.4.31</ecNumber>
    </recommendedName>
</protein>
<evidence type="ECO:0000256" key="1">
    <source>
        <dbReference type="ARBA" id="ARBA00022723"/>
    </source>
</evidence>
<feature type="binding site" evidence="4">
    <location>
        <position position="92"/>
    </location>
    <ligand>
        <name>substrate</name>
    </ligand>
</feature>
<feature type="binding site" evidence="4">
    <location>
        <position position="303"/>
    </location>
    <ligand>
        <name>Zn(2+)</name>
        <dbReference type="ChEBI" id="CHEBI:29105"/>
    </ligand>
</feature>
<feature type="binding site" evidence="4">
    <location>
        <position position="63"/>
    </location>
    <ligand>
        <name>Zn(2+)</name>
        <dbReference type="ChEBI" id="CHEBI:29105"/>
    </ligand>
</feature>
<dbReference type="GO" id="GO:0046872">
    <property type="term" value="F:metal ion binding"/>
    <property type="evidence" value="ECO:0007669"/>
    <property type="project" value="UniProtKB-KW"/>
</dbReference>
<feature type="binding site" evidence="4">
    <location>
        <position position="303"/>
    </location>
    <ligand>
        <name>substrate</name>
    </ligand>
</feature>
<accession>A0A8J6J9R9</accession>
<comment type="catalytic activity">
    <reaction evidence="4">
        <text>S-adenosyl-L-homocysteine + H2O + H(+) = S-inosyl-L-homocysteine + NH4(+)</text>
        <dbReference type="Rhea" id="RHEA:20716"/>
        <dbReference type="ChEBI" id="CHEBI:15377"/>
        <dbReference type="ChEBI" id="CHEBI:15378"/>
        <dbReference type="ChEBI" id="CHEBI:28938"/>
        <dbReference type="ChEBI" id="CHEBI:57856"/>
        <dbReference type="ChEBI" id="CHEBI:57985"/>
        <dbReference type="EC" id="3.5.4.28"/>
    </reaction>
</comment>
<feature type="binding site" evidence="4">
    <location>
        <position position="218"/>
    </location>
    <ligand>
        <name>substrate</name>
    </ligand>
</feature>
<dbReference type="FunFam" id="3.20.20.140:FF:000014">
    <property type="entry name" value="5-methylthioadenosine/S-adenosylhomocysteine deaminase"/>
    <property type="match status" value="1"/>
</dbReference>
<dbReference type="Gene3D" id="2.30.40.10">
    <property type="entry name" value="Urease, subunit C, domain 1"/>
    <property type="match status" value="1"/>
</dbReference>
<dbReference type="InterPro" id="IPR006680">
    <property type="entry name" value="Amidohydro-rel"/>
</dbReference>
<dbReference type="RefSeq" id="WP_186852926.1">
    <property type="nucleotide sequence ID" value="NZ_JACOPO010000005.1"/>
</dbReference>
<evidence type="ECO:0000313" key="6">
    <source>
        <dbReference type="EMBL" id="MBC5723012.1"/>
    </source>
</evidence>
<dbReference type="GO" id="GO:0090614">
    <property type="term" value="F:5'-methylthioadenosine deaminase activity"/>
    <property type="evidence" value="ECO:0007669"/>
    <property type="project" value="UniProtKB-UniRule"/>
</dbReference>
<keyword evidence="7" id="KW-1185">Reference proteome</keyword>
<feature type="binding site" evidence="4">
    <location>
        <position position="65"/>
    </location>
    <ligand>
        <name>Zn(2+)</name>
        <dbReference type="ChEBI" id="CHEBI:29105"/>
    </ligand>
</feature>
<comment type="catalytic activity">
    <reaction evidence="4">
        <text>S-methyl-5'-thioadenosine + H2O + H(+) = S-methyl-5'-thioinosine + NH4(+)</text>
        <dbReference type="Rhea" id="RHEA:25025"/>
        <dbReference type="ChEBI" id="CHEBI:15377"/>
        <dbReference type="ChEBI" id="CHEBI:15378"/>
        <dbReference type="ChEBI" id="CHEBI:17509"/>
        <dbReference type="ChEBI" id="CHEBI:28938"/>
        <dbReference type="ChEBI" id="CHEBI:48595"/>
        <dbReference type="EC" id="3.5.4.31"/>
    </reaction>
</comment>
<dbReference type="Proteomes" id="UP000628736">
    <property type="component" value="Unassembled WGS sequence"/>
</dbReference>
<comment type="cofactor">
    <cofactor evidence="4">
        <name>Zn(2+)</name>
        <dbReference type="ChEBI" id="CHEBI:29105"/>
    </cofactor>
    <text evidence="4">Binds 1 zinc ion per subunit.</text>
</comment>
<evidence type="ECO:0000259" key="5">
    <source>
        <dbReference type="Pfam" id="PF01979"/>
    </source>
</evidence>
<dbReference type="GO" id="GO:0050270">
    <property type="term" value="F:S-adenosylhomocysteine deaminase activity"/>
    <property type="evidence" value="ECO:0007669"/>
    <property type="project" value="UniProtKB-UniRule"/>
</dbReference>
<dbReference type="EC" id="3.5.4.28" evidence="4"/>
<dbReference type="EC" id="3.5.4.31" evidence="4"/>
<comment type="caution">
    <text evidence="6">The sequence shown here is derived from an EMBL/GenBank/DDBJ whole genome shotgun (WGS) entry which is preliminary data.</text>
</comment>
<dbReference type="InterPro" id="IPR011059">
    <property type="entry name" value="Metal-dep_hydrolase_composite"/>
</dbReference>
<dbReference type="InterPro" id="IPR032466">
    <property type="entry name" value="Metal_Hydrolase"/>
</dbReference>
<dbReference type="EMBL" id="JACOPO010000005">
    <property type="protein sequence ID" value="MBC5723012.1"/>
    <property type="molecule type" value="Genomic_DNA"/>
</dbReference>
<keyword evidence="2 4" id="KW-0378">Hydrolase</keyword>
<feature type="binding site" evidence="4">
    <location>
        <position position="215"/>
    </location>
    <ligand>
        <name>Zn(2+)</name>
        <dbReference type="ChEBI" id="CHEBI:29105"/>
    </ligand>
</feature>
<evidence type="ECO:0000256" key="4">
    <source>
        <dbReference type="HAMAP-Rule" id="MF_01281"/>
    </source>
</evidence>
<dbReference type="PANTHER" id="PTHR43794:SF11">
    <property type="entry name" value="AMIDOHYDROLASE-RELATED DOMAIN-CONTAINING PROTEIN"/>
    <property type="match status" value="1"/>
</dbReference>
<dbReference type="PANTHER" id="PTHR43794">
    <property type="entry name" value="AMINOHYDROLASE SSNA-RELATED"/>
    <property type="match status" value="1"/>
</dbReference>
<dbReference type="SUPFAM" id="SSF51556">
    <property type="entry name" value="Metallo-dependent hydrolases"/>
    <property type="match status" value="1"/>
</dbReference>
<dbReference type="AlphaFoldDB" id="A0A8J6J9R9"/>
<dbReference type="SUPFAM" id="SSF51338">
    <property type="entry name" value="Composite domain of metallo-dependent hydrolases"/>
    <property type="match status" value="1"/>
</dbReference>
<proteinExistence type="inferred from homology"/>
<name>A0A8J6J9R9_9FIRM</name>
<dbReference type="Gene3D" id="3.20.20.140">
    <property type="entry name" value="Metal-dependent hydrolases"/>
    <property type="match status" value="1"/>
</dbReference>
<evidence type="ECO:0000256" key="3">
    <source>
        <dbReference type="ARBA" id="ARBA00022833"/>
    </source>
</evidence>
<feature type="domain" description="Amidohydrolase-related" evidence="5">
    <location>
        <begin position="54"/>
        <end position="404"/>
    </location>
</feature>
<reference evidence="6" key="1">
    <citation type="submission" date="2020-08" db="EMBL/GenBank/DDBJ databases">
        <title>Genome public.</title>
        <authorList>
            <person name="Liu C."/>
            <person name="Sun Q."/>
        </authorList>
    </citation>
    <scope>NUCLEOTIDE SEQUENCE</scope>
    <source>
        <strain evidence="6">NSJ-23</strain>
    </source>
</reference>
<comment type="similarity">
    <text evidence="4">Belongs to the metallo-dependent hydrolases superfamily. MTA/SAH deaminase family.</text>
</comment>
<dbReference type="CDD" id="cd01298">
    <property type="entry name" value="ATZ_TRZ_like"/>
    <property type="match status" value="1"/>
</dbReference>
<dbReference type="HAMAP" id="MF_01281">
    <property type="entry name" value="MTA_SAH_deamin"/>
    <property type="match status" value="1"/>
</dbReference>
<feature type="binding site" evidence="4">
    <location>
        <position position="188"/>
    </location>
    <ligand>
        <name>substrate</name>
    </ligand>
</feature>
<dbReference type="InterPro" id="IPR050287">
    <property type="entry name" value="MTA/SAH_deaminase"/>
</dbReference>